<accession>A0A9P5Q2C7</accession>
<dbReference type="OrthoDB" id="2586076at2759"/>
<evidence type="ECO:0000256" key="1">
    <source>
        <dbReference type="SAM" id="MobiDB-lite"/>
    </source>
</evidence>
<reference evidence="2" key="1">
    <citation type="submission" date="2020-11" db="EMBL/GenBank/DDBJ databases">
        <authorList>
            <consortium name="DOE Joint Genome Institute"/>
            <person name="Ahrendt S."/>
            <person name="Riley R."/>
            <person name="Andreopoulos W."/>
            <person name="Labutti K."/>
            <person name="Pangilinan J."/>
            <person name="Ruiz-Duenas F.J."/>
            <person name="Barrasa J.M."/>
            <person name="Sanchez-Garcia M."/>
            <person name="Camarero S."/>
            <person name="Miyauchi S."/>
            <person name="Serrano A."/>
            <person name="Linde D."/>
            <person name="Babiker R."/>
            <person name="Drula E."/>
            <person name="Ayuso-Fernandez I."/>
            <person name="Pacheco R."/>
            <person name="Padilla G."/>
            <person name="Ferreira P."/>
            <person name="Barriuso J."/>
            <person name="Kellner H."/>
            <person name="Castanera R."/>
            <person name="Alfaro M."/>
            <person name="Ramirez L."/>
            <person name="Pisabarro A.G."/>
            <person name="Kuo A."/>
            <person name="Tritt A."/>
            <person name="Lipzen A."/>
            <person name="He G."/>
            <person name="Yan M."/>
            <person name="Ng V."/>
            <person name="Cullen D."/>
            <person name="Martin F."/>
            <person name="Rosso M.-N."/>
            <person name="Henrissat B."/>
            <person name="Hibbett D."/>
            <person name="Martinez A.T."/>
            <person name="Grigoriev I.V."/>
        </authorList>
    </citation>
    <scope>NUCLEOTIDE SEQUENCE</scope>
    <source>
        <strain evidence="2">AH 40177</strain>
    </source>
</reference>
<sequence>MADIFTVPSAFFDSDAYGSTSLSTPTYSSVPNSTEISLDAEPLFRRFSWVYRTKSMNIGLGRRVWRTRSPAYGLNDRIEGSVRLNGHTEHIEDISITLEGNLLVSVLGDGGAPRSNSLFLSRSITLPLSRHPLVGDEHPFAISIPSEITVQDVTALTPPSFYRCYDDLSGEIAYSLKISMTRRGSRVSFKLEPNETKIIPILYFPKTRPMDPPLSTMPKPLLDHDLRFTSGPSLSISEHIDSFLLKPRWCSLSSHVKHPAGGLEPFKNSAIFSLPAPQSFVSGEQIPFFLSLVFPHSPAQGAMYTKNIKVSLWKQLTVRPLKSSLAKLFTRAKNSSAKTSRSRSSTPDPPHNEDDQRSNSPFECSPGHSRSNSPSIDMYGPPVTQRWHLTTGRLETRSEYSEGVHLLRGSIDAGYLGQGCSWKVGHLAQLQYFFEIEIDAPAHMKDHLPSFKMQKEVELTTDCWETMNRELQSTGGLPAPALGLGRCLLEKELNQNVYA</sequence>
<proteinExistence type="predicted"/>
<evidence type="ECO:0000313" key="2">
    <source>
        <dbReference type="EMBL" id="KAF9073372.1"/>
    </source>
</evidence>
<organism evidence="2 3">
    <name type="scientific">Rhodocollybia butyracea</name>
    <dbReference type="NCBI Taxonomy" id="206335"/>
    <lineage>
        <taxon>Eukaryota</taxon>
        <taxon>Fungi</taxon>
        <taxon>Dikarya</taxon>
        <taxon>Basidiomycota</taxon>
        <taxon>Agaricomycotina</taxon>
        <taxon>Agaricomycetes</taxon>
        <taxon>Agaricomycetidae</taxon>
        <taxon>Agaricales</taxon>
        <taxon>Marasmiineae</taxon>
        <taxon>Omphalotaceae</taxon>
        <taxon>Rhodocollybia</taxon>
    </lineage>
</organism>
<evidence type="ECO:0000313" key="3">
    <source>
        <dbReference type="Proteomes" id="UP000772434"/>
    </source>
</evidence>
<comment type="caution">
    <text evidence="2">The sequence shown here is derived from an EMBL/GenBank/DDBJ whole genome shotgun (WGS) entry which is preliminary data.</text>
</comment>
<dbReference type="Proteomes" id="UP000772434">
    <property type="component" value="Unassembled WGS sequence"/>
</dbReference>
<name>A0A9P5Q2C7_9AGAR</name>
<feature type="region of interest" description="Disordered" evidence="1">
    <location>
        <begin position="332"/>
        <end position="382"/>
    </location>
</feature>
<dbReference type="AlphaFoldDB" id="A0A9P5Q2C7"/>
<feature type="compositionally biased region" description="Low complexity" evidence="1">
    <location>
        <begin position="332"/>
        <end position="346"/>
    </location>
</feature>
<feature type="compositionally biased region" description="Polar residues" evidence="1">
    <location>
        <begin position="358"/>
        <end position="375"/>
    </location>
</feature>
<protein>
    <submittedName>
        <fullName evidence="2">Uncharacterized protein</fullName>
    </submittedName>
</protein>
<gene>
    <name evidence="2" type="ORF">BDP27DRAFT_1417190</name>
</gene>
<keyword evidence="3" id="KW-1185">Reference proteome</keyword>
<dbReference type="EMBL" id="JADNRY010000018">
    <property type="protein sequence ID" value="KAF9073372.1"/>
    <property type="molecule type" value="Genomic_DNA"/>
</dbReference>